<dbReference type="EMBL" id="JAODAN010000003">
    <property type="protein sequence ID" value="KAK1925827.1"/>
    <property type="molecule type" value="Genomic_DNA"/>
</dbReference>
<feature type="compositionally biased region" description="Polar residues" evidence="1">
    <location>
        <begin position="80"/>
        <end position="96"/>
    </location>
</feature>
<organism evidence="2 3">
    <name type="scientific">Papiliotrema laurentii</name>
    <name type="common">Cryptococcus laurentii</name>
    <dbReference type="NCBI Taxonomy" id="5418"/>
    <lineage>
        <taxon>Eukaryota</taxon>
        <taxon>Fungi</taxon>
        <taxon>Dikarya</taxon>
        <taxon>Basidiomycota</taxon>
        <taxon>Agaricomycotina</taxon>
        <taxon>Tremellomycetes</taxon>
        <taxon>Tremellales</taxon>
        <taxon>Rhynchogastremaceae</taxon>
        <taxon>Papiliotrema</taxon>
    </lineage>
</organism>
<dbReference type="AlphaFoldDB" id="A0AAD9FTL0"/>
<evidence type="ECO:0000313" key="3">
    <source>
        <dbReference type="Proteomes" id="UP001182556"/>
    </source>
</evidence>
<protein>
    <submittedName>
        <fullName evidence="2">Uncharacterized protein</fullName>
    </submittedName>
</protein>
<feature type="region of interest" description="Disordered" evidence="1">
    <location>
        <begin position="1"/>
        <end position="28"/>
    </location>
</feature>
<gene>
    <name evidence="2" type="ORF">DB88DRAFT_485274</name>
</gene>
<accession>A0AAD9FTL0</accession>
<reference evidence="2" key="1">
    <citation type="submission" date="2023-02" db="EMBL/GenBank/DDBJ databases">
        <title>Identification and recombinant expression of a fungal hydrolase from Papiliotrema laurentii that hydrolyzes apple cutin and clears colloidal polyester polyurethane.</title>
        <authorList>
            <consortium name="DOE Joint Genome Institute"/>
            <person name="Roman V.A."/>
            <person name="Bojanowski C."/>
            <person name="Crable B.R."/>
            <person name="Wagner D.N."/>
            <person name="Hung C.S."/>
            <person name="Nadeau L.J."/>
            <person name="Schratz L."/>
            <person name="Haridas S."/>
            <person name="Pangilinan J."/>
            <person name="Lipzen A."/>
            <person name="Na H."/>
            <person name="Yan M."/>
            <person name="Ng V."/>
            <person name="Grigoriev I.V."/>
            <person name="Spatafora J.W."/>
            <person name="Barlow D."/>
            <person name="Biffinger J."/>
            <person name="Kelley-Loughnane N."/>
            <person name="Varaljay V.A."/>
            <person name="Crookes-Goodson W.J."/>
        </authorList>
    </citation>
    <scope>NUCLEOTIDE SEQUENCE</scope>
    <source>
        <strain evidence="2">5307AH</strain>
    </source>
</reference>
<feature type="region of interest" description="Disordered" evidence="1">
    <location>
        <begin position="77"/>
        <end position="98"/>
    </location>
</feature>
<keyword evidence="3" id="KW-1185">Reference proteome</keyword>
<feature type="compositionally biased region" description="Basic and acidic residues" evidence="1">
    <location>
        <begin position="295"/>
        <end position="313"/>
    </location>
</feature>
<name>A0AAD9FTL0_PAPLA</name>
<feature type="region of interest" description="Disordered" evidence="1">
    <location>
        <begin position="294"/>
        <end position="324"/>
    </location>
</feature>
<proteinExistence type="predicted"/>
<evidence type="ECO:0000313" key="2">
    <source>
        <dbReference type="EMBL" id="KAK1925827.1"/>
    </source>
</evidence>
<comment type="caution">
    <text evidence="2">The sequence shown here is derived from an EMBL/GenBank/DDBJ whole genome shotgun (WGS) entry which is preliminary data.</text>
</comment>
<sequence>MAINIDEDTTTNAKENHSDLPRSTSLQFPPFPRVPHGRFLLPYNQFVHQGLAVSSSSGPFQPRVIDITRTVDLVEPVPDGQNTAGRQQKSPINDNAPSLPISERNAWLIGKEGGGWEEPEGSSTFDGDLSIPPFDRVMAAVHDFQSSRRPAFAYRRNKVLFDIFRDALGLRRTRGSKHWTTFSPYEPDGEACVLLTRPLDAVRGFLAMARREAEAGWDFQPAITLSLITASFLSFIEFYEVLSDIPAIPLAATLARSAPSRLLDAQRLDELICDQYGLNRLAWTVWGGEYGAPERGGHLKEPNDGEHRSKDQPSDGGWTIQLAPDRRPEPISEVMATAYLQKLVHPFPVSEFALTDYMPFARRRIRSVLSPDAATVLPGTPSFESSHLRVITEPAPWTPQEKWRVRRGCRYESEGVDEEAVGFDMESATIREPDEIVLWLDADSLQGMDIARLEGMALRGRWACVRSVANDHQNAWWIFKSKDFVLPAFWQQV</sequence>
<evidence type="ECO:0000256" key="1">
    <source>
        <dbReference type="SAM" id="MobiDB-lite"/>
    </source>
</evidence>
<dbReference type="Proteomes" id="UP001182556">
    <property type="component" value="Unassembled WGS sequence"/>
</dbReference>